<proteinExistence type="predicted"/>
<protein>
    <submittedName>
        <fullName evidence="2">Uncharacterized protein</fullName>
    </submittedName>
</protein>
<organism evidence="2 3">
    <name type="scientific">Rhodococcus ruber BKS 20-38</name>
    <dbReference type="NCBI Taxonomy" id="1278076"/>
    <lineage>
        <taxon>Bacteria</taxon>
        <taxon>Bacillati</taxon>
        <taxon>Actinomycetota</taxon>
        <taxon>Actinomycetes</taxon>
        <taxon>Mycobacteriales</taxon>
        <taxon>Nocardiaceae</taxon>
        <taxon>Rhodococcus</taxon>
    </lineage>
</organism>
<keyword evidence="3" id="KW-1185">Reference proteome</keyword>
<evidence type="ECO:0000313" key="3">
    <source>
        <dbReference type="Proteomes" id="UP000011731"/>
    </source>
</evidence>
<keyword evidence="1" id="KW-0472">Membrane</keyword>
<comment type="caution">
    <text evidence="2">The sequence shown here is derived from an EMBL/GenBank/DDBJ whole genome shotgun (WGS) entry which is preliminary data.</text>
</comment>
<dbReference type="Proteomes" id="UP000011731">
    <property type="component" value="Unassembled WGS sequence"/>
</dbReference>
<sequence>MFGITAQHLSQPTTILGLLIVLIIIGGLVPRWLYTSVLKIKDDVIRDLRETNREQARHIDRLITGTSTGVRVAESIHETVLEADTTQAGDR</sequence>
<keyword evidence="1" id="KW-1133">Transmembrane helix</keyword>
<feature type="transmembrane region" description="Helical" evidence="1">
    <location>
        <begin position="15"/>
        <end position="34"/>
    </location>
</feature>
<dbReference type="RefSeq" id="WP_003938846.1">
    <property type="nucleotide sequence ID" value="NZ_AOEX01000093.1"/>
</dbReference>
<evidence type="ECO:0000313" key="2">
    <source>
        <dbReference type="EMBL" id="EME53743.1"/>
    </source>
</evidence>
<reference evidence="2 3" key="1">
    <citation type="journal article" date="2013" name="Genome Announc.">
        <title>Draft Genome Sequence of Rhodococcus ruber Strain BKS 20-38.</title>
        <authorList>
            <person name="Bala M."/>
            <person name="Kumar S."/>
            <person name="Raghava G.P."/>
            <person name="Mayilraj S."/>
        </authorList>
    </citation>
    <scope>NUCLEOTIDE SEQUENCE [LARGE SCALE GENOMIC DNA]</scope>
    <source>
        <strain evidence="2 3">BKS 20-38</strain>
    </source>
</reference>
<dbReference type="EMBL" id="AOEX01000093">
    <property type="protein sequence ID" value="EME53743.1"/>
    <property type="molecule type" value="Genomic_DNA"/>
</dbReference>
<dbReference type="AlphaFoldDB" id="M2YYG0"/>
<evidence type="ECO:0000256" key="1">
    <source>
        <dbReference type="SAM" id="Phobius"/>
    </source>
</evidence>
<name>M2YYG0_9NOCA</name>
<accession>M2YYG0</accession>
<dbReference type="PATRIC" id="fig|1278076.4.peg.4902"/>
<keyword evidence="1" id="KW-0812">Transmembrane</keyword>
<dbReference type="GeneID" id="66836602"/>
<gene>
    <name evidence="2" type="ORF">G352_23926</name>
</gene>